<proteinExistence type="predicted"/>
<evidence type="ECO:0000313" key="2">
    <source>
        <dbReference type="EMBL" id="SBS76414.1"/>
    </source>
</evidence>
<feature type="region of interest" description="Disordered" evidence="1">
    <location>
        <begin position="167"/>
        <end position="192"/>
    </location>
</feature>
<name>A0A1Y5PCH2_9MYCO</name>
<reference evidence="2" key="1">
    <citation type="submission" date="2016-03" db="EMBL/GenBank/DDBJ databases">
        <authorList>
            <person name="Ploux O."/>
        </authorList>
    </citation>
    <scope>NUCLEOTIDE SEQUENCE</scope>
    <source>
        <strain evidence="2">UC10</strain>
    </source>
</reference>
<dbReference type="AlphaFoldDB" id="A0A1Y5PCH2"/>
<dbReference type="EMBL" id="FLQS01000025">
    <property type="protein sequence ID" value="SBS76414.1"/>
    <property type="molecule type" value="Genomic_DNA"/>
</dbReference>
<gene>
    <name evidence="2" type="ORF">MHPYR_310078</name>
</gene>
<protein>
    <submittedName>
        <fullName evidence="2">Uncharacterized protein</fullName>
    </submittedName>
</protein>
<organism evidence="2">
    <name type="scientific">uncultured Mycobacterium sp</name>
    <dbReference type="NCBI Taxonomy" id="171292"/>
    <lineage>
        <taxon>Bacteria</taxon>
        <taxon>Bacillati</taxon>
        <taxon>Actinomycetota</taxon>
        <taxon>Actinomycetes</taxon>
        <taxon>Mycobacteriales</taxon>
        <taxon>Mycobacteriaceae</taxon>
        <taxon>Mycobacterium</taxon>
        <taxon>environmental samples</taxon>
    </lineage>
</organism>
<sequence length="192" mass="22369">MTDWIPFSLDFLKPGEYEYHRYEGWIRDSQRKRLTEYLSDDRMACVDVKLATGGKLRLRKALLFALQLHGRKDEPAELDREIADPYYLMQIDRLRELGWPFNQCQYCGLPIPAAVEQRAIVGFRGVLVGIWNAVRWYFDTDRLETHETMCLAELMVVPAYYTPAPRATLTDTGSDGKPQTRPHPSVRNRVHH</sequence>
<accession>A0A1Y5PCH2</accession>
<evidence type="ECO:0000256" key="1">
    <source>
        <dbReference type="SAM" id="MobiDB-lite"/>
    </source>
</evidence>